<organism evidence="18 19">
    <name type="scientific">Sus scrofa</name>
    <name type="common">Pig</name>
    <dbReference type="NCBI Taxonomy" id="9823"/>
    <lineage>
        <taxon>Eukaryota</taxon>
        <taxon>Metazoa</taxon>
        <taxon>Chordata</taxon>
        <taxon>Craniata</taxon>
        <taxon>Vertebrata</taxon>
        <taxon>Euteleostomi</taxon>
        <taxon>Mammalia</taxon>
        <taxon>Eutheria</taxon>
        <taxon>Laurasiatheria</taxon>
        <taxon>Artiodactyla</taxon>
        <taxon>Suina</taxon>
        <taxon>Suidae</taxon>
        <taxon>Sus</taxon>
    </lineage>
</organism>
<comment type="subcellular location">
    <subcellularLocation>
        <location evidence="1">Golgi apparatus membrane</location>
        <topology evidence="1">Multi-pass membrane protein</topology>
    </subcellularLocation>
</comment>
<evidence type="ECO:0000256" key="4">
    <source>
        <dbReference type="ARBA" id="ARBA00022449"/>
    </source>
</evidence>
<evidence type="ECO:0000256" key="15">
    <source>
        <dbReference type="SAM" id="MobiDB-lite"/>
    </source>
</evidence>
<evidence type="ECO:0000256" key="9">
    <source>
        <dbReference type="ARBA" id="ARBA00023065"/>
    </source>
</evidence>
<evidence type="ECO:0000256" key="12">
    <source>
        <dbReference type="ARBA" id="ARBA00040570"/>
    </source>
</evidence>
<dbReference type="Ensembl" id="ENSSSCT00070034485.1">
    <property type="protein sequence ID" value="ENSSSCP00070028803.1"/>
    <property type="gene ID" value="ENSSSCG00070017458.1"/>
</dbReference>
<feature type="compositionally biased region" description="Basic residues" evidence="15">
    <location>
        <begin position="463"/>
        <end position="474"/>
    </location>
</feature>
<evidence type="ECO:0000313" key="18">
    <source>
        <dbReference type="Ensembl" id="ENSSSCP00070028803.1"/>
    </source>
</evidence>
<feature type="transmembrane region" description="Helical" evidence="16">
    <location>
        <begin position="232"/>
        <end position="255"/>
    </location>
</feature>
<evidence type="ECO:0000256" key="11">
    <source>
        <dbReference type="ARBA" id="ARBA00023201"/>
    </source>
</evidence>
<dbReference type="InterPro" id="IPR004709">
    <property type="entry name" value="NaH_exchanger"/>
</dbReference>
<keyword evidence="3" id="KW-0813">Transport</keyword>
<feature type="transmembrane region" description="Helical" evidence="16">
    <location>
        <begin position="350"/>
        <end position="374"/>
    </location>
</feature>
<feature type="transmembrane region" description="Helical" evidence="16">
    <location>
        <begin position="129"/>
        <end position="147"/>
    </location>
</feature>
<comment type="similarity">
    <text evidence="2">Belongs to the monovalent cation:proton antiporter 1 (CPA1) transporter (TC 2.A.36) family.</text>
</comment>
<evidence type="ECO:0000256" key="16">
    <source>
        <dbReference type="SAM" id="Phobius"/>
    </source>
</evidence>
<evidence type="ECO:0000259" key="17">
    <source>
        <dbReference type="Pfam" id="PF00999"/>
    </source>
</evidence>
<dbReference type="GO" id="GO:0006885">
    <property type="term" value="P:regulation of pH"/>
    <property type="evidence" value="ECO:0007669"/>
    <property type="project" value="InterPro"/>
</dbReference>
<sequence>MPPSRSRDPAPRSSTRPRLQRKPEAQAGPLAPRLRTRWSRRLGRMGEKMAEEEFPNTTHEGFNVTLHTTPVVTTKLVLPTPAKPILPVQTGEQAQQEEQSSGMTIFFSLLVLAICIILVHLLIRYRLHFLPESVAVVSLGIFMGAVIKIIEFKKLANWKEEEMFRPNMFFLLLLPPIIFESGYSLHKGNFFQNIGSITLFAVFGTAISAFVVGGGIYFLGQADVISKLNMTDSFAFGSLISAVDPVATIAIFNALHVDPVLNMLVFGESILNDAVSIVLTNTAEGLTRKNMSDVSGWQTFLQALGYFLKMFFGSAALGTLTGLISALVLKHIDLRKTPSLEFGMMIIFAYLPYGLAEGISLSGIMAILFSGIVMSHYTHHNLSPVTQILMQQTLRTVAFLCGACAVWPSGEHFPSFLPPEFLPGSQNHTEDDVHHVVQRPAGSHPLRPEPAPGPGAHGEAAAHRHHHHHHRAFHHPAAGRQHHAPHPPGGHRGRQGAPPEQEGRQPQQDGEDGQCRPVGVGAPFTTRNGDMRHDSGVLSPGHAHRYQHPGPRRRRDSSSAVWPFGLGGLPASCSHGGCGGRAWTLPLSPRNSPPLPVATALHQAGAGRTVPETTKWQNQSPSPARTEVLRQGLRSGRCSRWLSGPLERALHGGRRGHDLGLEVPRASRSEPAHLCLLRATFLPWVSCDQASPALCSLSGCVC</sequence>
<evidence type="ECO:0000256" key="6">
    <source>
        <dbReference type="ARBA" id="ARBA00022989"/>
    </source>
</evidence>
<evidence type="ECO:0000256" key="10">
    <source>
        <dbReference type="ARBA" id="ARBA00023136"/>
    </source>
</evidence>
<dbReference type="PRINTS" id="PR01084">
    <property type="entry name" value="NAHEXCHNGR"/>
</dbReference>
<keyword evidence="6 16" id="KW-1133">Transmembrane helix</keyword>
<dbReference type="Gene3D" id="6.10.140.1330">
    <property type="match status" value="1"/>
</dbReference>
<proteinExistence type="inferred from homology"/>
<keyword evidence="9" id="KW-0406">Ion transport</keyword>
<evidence type="ECO:0000256" key="7">
    <source>
        <dbReference type="ARBA" id="ARBA00023034"/>
    </source>
</evidence>
<protein>
    <recommendedName>
        <fullName evidence="12">Sodium/hydrogen exchanger 8</fullName>
    </recommendedName>
    <alternativeName>
        <fullName evidence="13">Na(+)/H(+) exchanger 8</fullName>
    </alternativeName>
    <alternativeName>
        <fullName evidence="14">Solute carrier family 9 member 8</fullName>
    </alternativeName>
</protein>
<dbReference type="Proteomes" id="UP000314985">
    <property type="component" value="Chromosome 17"/>
</dbReference>
<feature type="transmembrane region" description="Helical" evidence="16">
    <location>
        <begin position="168"/>
        <end position="185"/>
    </location>
</feature>
<reference evidence="18" key="2">
    <citation type="submission" date="2025-08" db="UniProtKB">
        <authorList>
            <consortium name="Ensembl"/>
        </authorList>
    </citation>
    <scope>IDENTIFICATION</scope>
</reference>
<reference evidence="18 19" key="1">
    <citation type="submission" date="2017-08" db="EMBL/GenBank/DDBJ databases">
        <title>USMARCv1.0.</title>
        <authorList>
            <person name="Hannum G.I."/>
            <person name="Koren S."/>
            <person name="Schroeder S.G."/>
            <person name="Chin S.C."/>
            <person name="Nonneman D.J."/>
            <person name="Becker S.A."/>
            <person name="Rosen B.D."/>
            <person name="Bickhart D.M."/>
            <person name="Putnam N.H."/>
            <person name="Green R.E."/>
            <person name="Tuggle C.K."/>
            <person name="Liu H."/>
            <person name="Rohrer G.A."/>
            <person name="Warr A."/>
            <person name="Hall R."/>
            <person name="Kim K."/>
            <person name="Hume D.A."/>
            <person name="Talbot R."/>
            <person name="Chow W."/>
            <person name="Howe K."/>
            <person name="Schwartz A.S."/>
            <person name="Watson M."/>
            <person name="Archibald A.L."/>
            <person name="Phillippy A.M."/>
            <person name="Smith T.P.L."/>
        </authorList>
    </citation>
    <scope>NUCLEOTIDE SEQUENCE [LARGE SCALE GENOMIC DNA]</scope>
</reference>
<evidence type="ECO:0000256" key="8">
    <source>
        <dbReference type="ARBA" id="ARBA00023053"/>
    </source>
</evidence>
<dbReference type="GO" id="GO:0000139">
    <property type="term" value="C:Golgi membrane"/>
    <property type="evidence" value="ECO:0007669"/>
    <property type="project" value="UniProtKB-SubCell"/>
</dbReference>
<feature type="region of interest" description="Disordered" evidence="15">
    <location>
        <begin position="1"/>
        <end position="37"/>
    </location>
</feature>
<evidence type="ECO:0000256" key="5">
    <source>
        <dbReference type="ARBA" id="ARBA00022692"/>
    </source>
</evidence>
<evidence type="ECO:0000256" key="13">
    <source>
        <dbReference type="ARBA" id="ARBA00042291"/>
    </source>
</evidence>
<dbReference type="PANTHER" id="PTHR10110:SF191">
    <property type="entry name" value="SODIUM_HYDROGEN EXCHANGER 8"/>
    <property type="match status" value="1"/>
</dbReference>
<keyword evidence="4" id="KW-0050">Antiport</keyword>
<feature type="compositionally biased region" description="Basic residues" evidence="15">
    <location>
        <begin position="542"/>
        <end position="555"/>
    </location>
</feature>
<dbReference type="InterPro" id="IPR018422">
    <property type="entry name" value="Cation/H_exchanger_CPA1"/>
</dbReference>
<feature type="region of interest" description="Disordered" evidence="15">
    <location>
        <begin position="440"/>
        <end position="559"/>
    </location>
</feature>
<evidence type="ECO:0000256" key="14">
    <source>
        <dbReference type="ARBA" id="ARBA00042692"/>
    </source>
</evidence>
<feature type="transmembrane region" description="Helical" evidence="16">
    <location>
        <begin position="197"/>
        <end position="220"/>
    </location>
</feature>
<dbReference type="GO" id="GO:0015385">
    <property type="term" value="F:sodium:proton antiporter activity"/>
    <property type="evidence" value="ECO:0007669"/>
    <property type="project" value="InterPro"/>
</dbReference>
<dbReference type="Pfam" id="PF00999">
    <property type="entry name" value="Na_H_Exchanger"/>
    <property type="match status" value="1"/>
</dbReference>
<keyword evidence="8" id="KW-0915">Sodium</keyword>
<keyword evidence="7" id="KW-0333">Golgi apparatus</keyword>
<feature type="transmembrane region" description="Helical" evidence="16">
    <location>
        <begin position="306"/>
        <end position="329"/>
    </location>
</feature>
<dbReference type="AlphaFoldDB" id="A0A4X1UKA8"/>
<name>A0A4X1UKA8_PIG</name>
<keyword evidence="10 16" id="KW-0472">Membrane</keyword>
<evidence type="ECO:0000313" key="19">
    <source>
        <dbReference type="Proteomes" id="UP000314985"/>
    </source>
</evidence>
<dbReference type="PANTHER" id="PTHR10110">
    <property type="entry name" value="SODIUM/HYDROGEN EXCHANGER"/>
    <property type="match status" value="1"/>
</dbReference>
<feature type="compositionally biased region" description="Basic residues" evidence="15">
    <location>
        <begin position="480"/>
        <end position="494"/>
    </location>
</feature>
<feature type="transmembrane region" description="Helical" evidence="16">
    <location>
        <begin position="105"/>
        <end position="123"/>
    </location>
</feature>
<keyword evidence="11" id="KW-0739">Sodium transport</keyword>
<feature type="compositionally biased region" description="Basic and acidic residues" evidence="15">
    <location>
        <begin position="1"/>
        <end position="10"/>
    </location>
</feature>
<evidence type="ECO:0000256" key="1">
    <source>
        <dbReference type="ARBA" id="ARBA00004653"/>
    </source>
</evidence>
<feature type="domain" description="Cation/H+ exchanger transmembrane" evidence="17">
    <location>
        <begin position="114"/>
        <end position="400"/>
    </location>
</feature>
<accession>A0A4X1UKA8</accession>
<evidence type="ECO:0000256" key="3">
    <source>
        <dbReference type="ARBA" id="ARBA00022448"/>
    </source>
</evidence>
<keyword evidence="5 16" id="KW-0812">Transmembrane</keyword>
<evidence type="ECO:0000256" key="2">
    <source>
        <dbReference type="ARBA" id="ARBA00007367"/>
    </source>
</evidence>
<dbReference type="InterPro" id="IPR006153">
    <property type="entry name" value="Cation/H_exchanger_TM"/>
</dbReference>